<evidence type="ECO:0000313" key="7">
    <source>
        <dbReference type="EMBL" id="JAG82044.1"/>
    </source>
</evidence>
<evidence type="ECO:0000256" key="2">
    <source>
        <dbReference type="ARBA" id="ARBA00007230"/>
    </source>
</evidence>
<dbReference type="PANTHER" id="PTHR12570">
    <property type="match status" value="1"/>
</dbReference>
<organism evidence="7">
    <name type="scientific">Fopius arisanus</name>
    <dbReference type="NCBI Taxonomy" id="64838"/>
    <lineage>
        <taxon>Eukaryota</taxon>
        <taxon>Metazoa</taxon>
        <taxon>Ecdysozoa</taxon>
        <taxon>Arthropoda</taxon>
        <taxon>Hexapoda</taxon>
        <taxon>Insecta</taxon>
        <taxon>Pterygota</taxon>
        <taxon>Neoptera</taxon>
        <taxon>Endopterygota</taxon>
        <taxon>Hymenoptera</taxon>
        <taxon>Apocrita</taxon>
        <taxon>Ichneumonoidea</taxon>
        <taxon>Braconidae</taxon>
        <taxon>Opiinae</taxon>
        <taxon>Fopius</taxon>
    </lineage>
</organism>
<comment type="subcellular location">
    <subcellularLocation>
        <location evidence="1">Membrane</location>
        <topology evidence="1">Multi-pass membrane protein</topology>
    </subcellularLocation>
</comment>
<keyword evidence="5 6" id="KW-0472">Membrane</keyword>
<dbReference type="RefSeq" id="XP_011314825.1">
    <property type="nucleotide sequence ID" value="XM_011316523.1"/>
</dbReference>
<keyword evidence="8" id="KW-1185">Reference proteome</keyword>
<accession>A0A9R1TSJ8</accession>
<accession>A0A0C9RGN8</accession>
<keyword evidence="4 6" id="KW-1133">Transmembrane helix</keyword>
<keyword evidence="3 6" id="KW-0812">Transmembrane</keyword>
<dbReference type="Pfam" id="PF05653">
    <property type="entry name" value="Mg_trans_NIPA"/>
    <property type="match status" value="1"/>
</dbReference>
<feature type="transmembrane region" description="Helical" evidence="6">
    <location>
        <begin position="74"/>
        <end position="99"/>
    </location>
</feature>
<feature type="transmembrane region" description="Helical" evidence="6">
    <location>
        <begin position="151"/>
        <end position="169"/>
    </location>
</feature>
<feature type="transmembrane region" description="Helical" evidence="6">
    <location>
        <begin position="181"/>
        <end position="202"/>
    </location>
</feature>
<evidence type="ECO:0000256" key="1">
    <source>
        <dbReference type="ARBA" id="ARBA00004141"/>
    </source>
</evidence>
<comment type="similarity">
    <text evidence="2">Belongs to the NIPA family.</text>
</comment>
<evidence type="ECO:0000256" key="5">
    <source>
        <dbReference type="ARBA" id="ARBA00023136"/>
    </source>
</evidence>
<feature type="transmembrane region" description="Helical" evidence="6">
    <location>
        <begin position="12"/>
        <end position="31"/>
    </location>
</feature>
<dbReference type="GO" id="GO:0016020">
    <property type="term" value="C:membrane"/>
    <property type="evidence" value="ECO:0007669"/>
    <property type="project" value="UniProtKB-SubCell"/>
</dbReference>
<dbReference type="AlphaFoldDB" id="A0A0C9RGN8"/>
<feature type="transmembrane region" description="Helical" evidence="6">
    <location>
        <begin position="217"/>
        <end position="236"/>
    </location>
</feature>
<dbReference type="OrthoDB" id="6428174at2759"/>
<dbReference type="CTD" id="34681"/>
<evidence type="ECO:0000256" key="6">
    <source>
        <dbReference type="SAM" id="Phobius"/>
    </source>
</evidence>
<dbReference type="InterPro" id="IPR037185">
    <property type="entry name" value="EmrE-like"/>
</dbReference>
<evidence type="ECO:0000256" key="3">
    <source>
        <dbReference type="ARBA" id="ARBA00022692"/>
    </source>
</evidence>
<reference evidence="9" key="2">
    <citation type="submission" date="2025-04" db="UniProtKB">
        <authorList>
            <consortium name="RefSeq"/>
        </authorList>
    </citation>
    <scope>IDENTIFICATION</scope>
    <source>
        <strain evidence="9">USDA-PBARC FA_bdor</strain>
        <tissue evidence="9">Whole organism</tissue>
    </source>
</reference>
<dbReference type="InterPro" id="IPR008521">
    <property type="entry name" value="Mg_trans_NIPA"/>
</dbReference>
<evidence type="ECO:0000313" key="8">
    <source>
        <dbReference type="Proteomes" id="UP000694866"/>
    </source>
</evidence>
<dbReference type="Proteomes" id="UP000694866">
    <property type="component" value="Unplaced"/>
</dbReference>
<proteinExistence type="inferred from homology"/>
<feature type="transmembrane region" description="Helical" evidence="6">
    <location>
        <begin position="243"/>
        <end position="268"/>
    </location>
</feature>
<dbReference type="GeneID" id="105273847"/>
<dbReference type="EMBL" id="GBYB01012277">
    <property type="protein sequence ID" value="JAG82044.1"/>
    <property type="molecule type" value="Transcribed_RNA"/>
</dbReference>
<sequence length="349" mass="39489">MEKDNSNSWEFYVGLVLAVSSNVFIGISFIIKKSALVNLQRYGLRAGAGGHGYLREWMWWAGLLSMGIGEAANFVAYAFAPASIVTPLGVLSIVIAAILSPRYLHEKLNLLGKLGCFLSIVGSTIIVLHAPKTEEINTVEDLVYRLQHSGFTLYIIFVILTTLLLIFHVGPRHGKENVTIYVFLCSIVGSLTVMSCKILGLSIKETIYTENNRMEDWLTWVSLFSIILCIMVQMNYLNKALDLFNTAIVTPVYYIFFTTFVIIASAILFEEWQIMTYQNILGSICGFFVVITAIFLMNAFKDLNFTYFDLKTLSLSRTGRRSVQRYSYDEEMPQPVNRDVVDRNNYLDT</sequence>
<dbReference type="PANTHER" id="PTHR12570:SF92">
    <property type="entry name" value="SPICHTHYIN, ISOFORM B"/>
    <property type="match status" value="1"/>
</dbReference>
<dbReference type="GO" id="GO:0015095">
    <property type="term" value="F:magnesium ion transmembrane transporter activity"/>
    <property type="evidence" value="ECO:0007669"/>
    <property type="project" value="InterPro"/>
</dbReference>
<protein>
    <submittedName>
        <fullName evidence="9">Magnesium transporter NIPA2</fullName>
    </submittedName>
    <submittedName>
        <fullName evidence="7">NIPA2 protein</fullName>
    </submittedName>
</protein>
<gene>
    <name evidence="7" type="primary">NIPA2</name>
    <name evidence="9" type="synonym">spict</name>
    <name evidence="7" type="ORF">g.67268</name>
</gene>
<feature type="transmembrane region" description="Helical" evidence="6">
    <location>
        <begin position="111"/>
        <end position="131"/>
    </location>
</feature>
<evidence type="ECO:0000256" key="4">
    <source>
        <dbReference type="ARBA" id="ARBA00022989"/>
    </source>
</evidence>
<reference evidence="7" key="1">
    <citation type="submission" date="2015-01" db="EMBL/GenBank/DDBJ databases">
        <title>Transcriptome Assembly of Fopius arisanus.</title>
        <authorList>
            <person name="Geib S."/>
        </authorList>
    </citation>
    <scope>NUCLEOTIDE SEQUENCE</scope>
</reference>
<dbReference type="SUPFAM" id="SSF103481">
    <property type="entry name" value="Multidrug resistance efflux transporter EmrE"/>
    <property type="match status" value="1"/>
</dbReference>
<name>A0A0C9RGN8_9HYME</name>
<dbReference type="Gene3D" id="1.10.3730.20">
    <property type="match status" value="1"/>
</dbReference>
<feature type="transmembrane region" description="Helical" evidence="6">
    <location>
        <begin position="280"/>
        <end position="300"/>
    </location>
</feature>
<dbReference type="KEGG" id="fas:105273847"/>
<evidence type="ECO:0000313" key="9">
    <source>
        <dbReference type="RefSeq" id="XP_011314825.1"/>
    </source>
</evidence>